<feature type="transmembrane region" description="Helical" evidence="1">
    <location>
        <begin position="6"/>
        <end position="22"/>
    </location>
</feature>
<evidence type="ECO:0000313" key="3">
    <source>
        <dbReference type="Proteomes" id="UP000531594"/>
    </source>
</evidence>
<dbReference type="EMBL" id="JACHGK010000001">
    <property type="protein sequence ID" value="MBB6443465.1"/>
    <property type="molecule type" value="Genomic_DNA"/>
</dbReference>
<comment type="caution">
    <text evidence="2">The sequence shown here is derived from an EMBL/GenBank/DDBJ whole genome shotgun (WGS) entry which is preliminary data.</text>
</comment>
<dbReference type="Proteomes" id="UP000531594">
    <property type="component" value="Unassembled WGS sequence"/>
</dbReference>
<dbReference type="Pfam" id="PF14147">
    <property type="entry name" value="Spore_YhaL"/>
    <property type="match status" value="1"/>
</dbReference>
<keyword evidence="1" id="KW-0812">Transmembrane</keyword>
<gene>
    <name evidence="2" type="ORF">HNR53_000053</name>
</gene>
<evidence type="ECO:0000256" key="1">
    <source>
        <dbReference type="SAM" id="Phobius"/>
    </source>
</evidence>
<dbReference type="RefSeq" id="WP_184521384.1">
    <property type="nucleotide sequence ID" value="NZ_JACHGK010000001.1"/>
</dbReference>
<organism evidence="2 3">
    <name type="scientific">Bacillus benzoevorans</name>
    <dbReference type="NCBI Taxonomy" id="1456"/>
    <lineage>
        <taxon>Bacteria</taxon>
        <taxon>Bacillati</taxon>
        <taxon>Bacillota</taxon>
        <taxon>Bacilli</taxon>
        <taxon>Bacillales</taxon>
        <taxon>Bacillaceae</taxon>
        <taxon>Bacillus</taxon>
    </lineage>
</organism>
<name>A0A7X0HPW8_9BACI</name>
<evidence type="ECO:0008006" key="4">
    <source>
        <dbReference type="Google" id="ProtNLM"/>
    </source>
</evidence>
<dbReference type="InterPro" id="IPR025428">
    <property type="entry name" value="Spore_YhaL"/>
</dbReference>
<reference evidence="2 3" key="1">
    <citation type="submission" date="2020-08" db="EMBL/GenBank/DDBJ databases">
        <title>Genomic Encyclopedia of Type Strains, Phase IV (KMG-IV): sequencing the most valuable type-strain genomes for metagenomic binning, comparative biology and taxonomic classification.</title>
        <authorList>
            <person name="Goeker M."/>
        </authorList>
    </citation>
    <scope>NUCLEOTIDE SEQUENCE [LARGE SCALE GENOMIC DNA]</scope>
    <source>
        <strain evidence="2 3">DSM 5391</strain>
    </source>
</reference>
<keyword evidence="1" id="KW-1133">Transmembrane helix</keyword>
<proteinExistence type="predicted"/>
<keyword evidence="3" id="KW-1185">Reference proteome</keyword>
<sequence length="60" mass="7283">MDLPFWIYFVVAGIMTSAYMVIKTGREDRRVEEEIIEREGQIYMERLEKKRSEKKEMEHG</sequence>
<dbReference type="AlphaFoldDB" id="A0A7X0HPW8"/>
<evidence type="ECO:0000313" key="2">
    <source>
        <dbReference type="EMBL" id="MBB6443465.1"/>
    </source>
</evidence>
<protein>
    <recommendedName>
        <fullName evidence="4">SigE-dependent sporulation protein</fullName>
    </recommendedName>
</protein>
<keyword evidence="1" id="KW-0472">Membrane</keyword>
<accession>A0A7X0HPW8</accession>